<sequence>MQLQTNFDIPPYPTPINYDKTIVTVGSCFSTVIGNKLLERKFEVLNNPFGTIFNPLSLFTLLQKSIAGQNLPHEMVIGFQGRYLHYGCHSEISASSKTGLLNKIQQAIEKTALALSHASHLIITMGTTYVYEHLQFNQTVANCHKQPAKLFKKRSLDILEMRSAFEALATPLIAINPNLNIILTVSPVRHIKDGIPENQYSKSLLRVFCHELETFFKNVSYFPSYEIMLDELRDYRFYKEDMIHPSSQAEQYIWEKFSKSFLTNDTQKTVLRIEEIIRSLSHKPFNPSGESHQAFLKNLLQKMEQMTPKIDFTSEVNFVKSQILS</sequence>
<dbReference type="SUPFAM" id="SSF52266">
    <property type="entry name" value="SGNH hydrolase"/>
    <property type="match status" value="1"/>
</dbReference>
<comment type="caution">
    <text evidence="2">The sequence shown here is derived from an EMBL/GenBank/DDBJ whole genome shotgun (WGS) entry which is preliminary data.</text>
</comment>
<reference evidence="2 3" key="1">
    <citation type="submission" date="2020-09" db="EMBL/GenBank/DDBJ databases">
        <title>Echinicola sp. CAU 1574 isolated from sand of Sido Beach.</title>
        <authorList>
            <person name="Kim W."/>
        </authorList>
    </citation>
    <scope>NUCLEOTIDE SEQUENCE [LARGE SCALE GENOMIC DNA]</scope>
    <source>
        <strain evidence="2 3">CAU 1574</strain>
    </source>
</reference>
<dbReference type="RefSeq" id="WP_192007604.1">
    <property type="nucleotide sequence ID" value="NZ_JACYTQ010000001.1"/>
</dbReference>
<name>A0ABR9AFT1_9BACT</name>
<keyword evidence="3" id="KW-1185">Reference proteome</keyword>
<organism evidence="2 3">
    <name type="scientific">Echinicola arenosa</name>
    <dbReference type="NCBI Taxonomy" id="2774144"/>
    <lineage>
        <taxon>Bacteria</taxon>
        <taxon>Pseudomonadati</taxon>
        <taxon>Bacteroidota</taxon>
        <taxon>Cytophagia</taxon>
        <taxon>Cytophagales</taxon>
        <taxon>Cyclobacteriaceae</taxon>
        <taxon>Echinicola</taxon>
    </lineage>
</organism>
<proteinExistence type="predicted"/>
<protein>
    <submittedName>
        <fullName evidence="2">GSCFA domain-containing protein</fullName>
    </submittedName>
</protein>
<gene>
    <name evidence="2" type="ORF">IFO69_02260</name>
</gene>
<accession>A0ABR9AFT1</accession>
<dbReference type="Pfam" id="PF08885">
    <property type="entry name" value="GSCFA"/>
    <property type="match status" value="1"/>
</dbReference>
<dbReference type="InterPro" id="IPR014982">
    <property type="entry name" value="GSCFA"/>
</dbReference>
<evidence type="ECO:0000313" key="3">
    <source>
        <dbReference type="Proteomes" id="UP000647133"/>
    </source>
</evidence>
<evidence type="ECO:0000259" key="1">
    <source>
        <dbReference type="Pfam" id="PF08885"/>
    </source>
</evidence>
<evidence type="ECO:0000313" key="2">
    <source>
        <dbReference type="EMBL" id="MBD8487561.1"/>
    </source>
</evidence>
<dbReference type="Proteomes" id="UP000647133">
    <property type="component" value="Unassembled WGS sequence"/>
</dbReference>
<feature type="domain" description="GSCFA" evidence="1">
    <location>
        <begin position="22"/>
        <end position="257"/>
    </location>
</feature>
<dbReference type="EMBL" id="JACYTQ010000001">
    <property type="protein sequence ID" value="MBD8487561.1"/>
    <property type="molecule type" value="Genomic_DNA"/>
</dbReference>